<name>A0A2G5SD23_9PELO</name>
<proteinExistence type="predicted"/>
<evidence type="ECO:0000313" key="2">
    <source>
        <dbReference type="Proteomes" id="UP000230233"/>
    </source>
</evidence>
<sequence>MKAWGRKGGNLEILELRWSVHWWLTIFLFHDYLELSRHFLAWARPVVAPVATLLRPQPPDEATVVEDAATPEDLLAESFEYLLRGEPKAETLKQLNSN</sequence>
<protein>
    <submittedName>
        <fullName evidence="1">Uncharacterized protein</fullName>
    </submittedName>
</protein>
<accession>A0A2G5SD23</accession>
<dbReference type="Proteomes" id="UP000230233">
    <property type="component" value="Unassembled WGS sequence"/>
</dbReference>
<reference evidence="2" key="1">
    <citation type="submission" date="2017-10" db="EMBL/GenBank/DDBJ databases">
        <title>Rapid genome shrinkage in a self-fertile nematode reveals novel sperm competition proteins.</title>
        <authorList>
            <person name="Yin D."/>
            <person name="Schwarz E.M."/>
            <person name="Thomas C.G."/>
            <person name="Felde R.L."/>
            <person name="Korf I.F."/>
            <person name="Cutter A.D."/>
            <person name="Schartner C.M."/>
            <person name="Ralston E.J."/>
            <person name="Meyer B.J."/>
            <person name="Haag E.S."/>
        </authorList>
    </citation>
    <scope>NUCLEOTIDE SEQUENCE [LARGE SCALE GENOMIC DNA]</scope>
    <source>
        <strain evidence="2">JU1422</strain>
    </source>
</reference>
<dbReference type="AlphaFoldDB" id="A0A2G5SD23"/>
<comment type="caution">
    <text evidence="1">The sequence shown here is derived from an EMBL/GenBank/DDBJ whole genome shotgun (WGS) entry which is preliminary data.</text>
</comment>
<organism evidence="1 2">
    <name type="scientific">Caenorhabditis nigoni</name>
    <dbReference type="NCBI Taxonomy" id="1611254"/>
    <lineage>
        <taxon>Eukaryota</taxon>
        <taxon>Metazoa</taxon>
        <taxon>Ecdysozoa</taxon>
        <taxon>Nematoda</taxon>
        <taxon>Chromadorea</taxon>
        <taxon>Rhabditida</taxon>
        <taxon>Rhabditina</taxon>
        <taxon>Rhabditomorpha</taxon>
        <taxon>Rhabditoidea</taxon>
        <taxon>Rhabditidae</taxon>
        <taxon>Peloderinae</taxon>
        <taxon>Caenorhabditis</taxon>
    </lineage>
</organism>
<gene>
    <name evidence="1" type="ORF">B9Z55_028169</name>
</gene>
<evidence type="ECO:0000313" key="1">
    <source>
        <dbReference type="EMBL" id="PIC12796.1"/>
    </source>
</evidence>
<dbReference type="EMBL" id="PDUG01000018">
    <property type="protein sequence ID" value="PIC12796.1"/>
    <property type="molecule type" value="Genomic_DNA"/>
</dbReference>
<keyword evidence="2" id="KW-1185">Reference proteome</keyword>